<dbReference type="PROSITE" id="PS51005">
    <property type="entry name" value="NAC"/>
    <property type="match status" value="1"/>
</dbReference>
<comment type="subcellular location">
    <subcellularLocation>
        <location evidence="1">Nucleus</location>
    </subcellularLocation>
</comment>
<dbReference type="Gene3D" id="3.30.730.10">
    <property type="entry name" value="AP2/ERF domain"/>
    <property type="match status" value="2"/>
</dbReference>
<keyword evidence="5" id="KW-0539">Nucleus</keyword>
<gene>
    <name evidence="9" type="ORF">K7X08_015555</name>
</gene>
<comment type="caution">
    <text evidence="9">The sequence shown here is derived from an EMBL/GenBank/DDBJ whole genome shotgun (WGS) entry which is preliminary data.</text>
</comment>
<accession>A0A9Q1QTP8</accession>
<keyword evidence="4" id="KW-0804">Transcription</keyword>
<dbReference type="InterPro" id="IPR001471">
    <property type="entry name" value="AP2/ERF_dom"/>
</dbReference>
<feature type="region of interest" description="Disordered" evidence="6">
    <location>
        <begin position="411"/>
        <end position="433"/>
    </location>
</feature>
<dbReference type="InterPro" id="IPR003441">
    <property type="entry name" value="NAC-dom"/>
</dbReference>
<feature type="compositionally biased region" description="Low complexity" evidence="6">
    <location>
        <begin position="414"/>
        <end position="423"/>
    </location>
</feature>
<reference evidence="10" key="1">
    <citation type="journal article" date="2023" name="Proc. Natl. Acad. Sci. U.S.A.">
        <title>Genomic and structural basis for evolution of tropane alkaloid biosynthesis.</title>
        <authorList>
            <person name="Wanga Y.-J."/>
            <person name="Taina T."/>
            <person name="Yua J.-Y."/>
            <person name="Lia J."/>
            <person name="Xua B."/>
            <person name="Chenc J."/>
            <person name="D'Auriad J.C."/>
            <person name="Huanga J.-P."/>
            <person name="Huanga S.-X."/>
        </authorList>
    </citation>
    <scope>NUCLEOTIDE SEQUENCE [LARGE SCALE GENOMIC DNA]</scope>
    <source>
        <strain evidence="10">cv. KIB-2019</strain>
    </source>
</reference>
<dbReference type="SUPFAM" id="SSF101941">
    <property type="entry name" value="NAC domain"/>
    <property type="match status" value="1"/>
</dbReference>
<protein>
    <submittedName>
        <fullName evidence="9">Uncharacterized protein</fullName>
    </submittedName>
</protein>
<feature type="domain" description="AP2/ERF" evidence="8">
    <location>
        <begin position="77"/>
        <end position="108"/>
    </location>
</feature>
<evidence type="ECO:0000259" key="7">
    <source>
        <dbReference type="PROSITE" id="PS51005"/>
    </source>
</evidence>
<feature type="domain" description="AP2/ERF" evidence="8">
    <location>
        <begin position="1"/>
        <end position="41"/>
    </location>
</feature>
<dbReference type="AlphaFoldDB" id="A0A9Q1QTP8"/>
<evidence type="ECO:0000256" key="2">
    <source>
        <dbReference type="ARBA" id="ARBA00023015"/>
    </source>
</evidence>
<evidence type="ECO:0000256" key="1">
    <source>
        <dbReference type="ARBA" id="ARBA00004123"/>
    </source>
</evidence>
<dbReference type="InterPro" id="IPR036093">
    <property type="entry name" value="NAC_dom_sf"/>
</dbReference>
<evidence type="ECO:0000313" key="9">
    <source>
        <dbReference type="EMBL" id="KAJ8528104.1"/>
    </source>
</evidence>
<dbReference type="Pfam" id="PF02365">
    <property type="entry name" value="NAM"/>
    <property type="match status" value="1"/>
</dbReference>
<keyword evidence="3" id="KW-0238">DNA-binding</keyword>
<dbReference type="GO" id="GO:0005634">
    <property type="term" value="C:nucleus"/>
    <property type="evidence" value="ECO:0007669"/>
    <property type="project" value="UniProtKB-SubCell"/>
</dbReference>
<evidence type="ECO:0000256" key="4">
    <source>
        <dbReference type="ARBA" id="ARBA00023163"/>
    </source>
</evidence>
<dbReference type="GO" id="GO:0003677">
    <property type="term" value="F:DNA binding"/>
    <property type="evidence" value="ECO:0007669"/>
    <property type="project" value="UniProtKB-KW"/>
</dbReference>
<dbReference type="Proteomes" id="UP001152561">
    <property type="component" value="Unassembled WGS sequence"/>
</dbReference>
<evidence type="ECO:0000256" key="5">
    <source>
        <dbReference type="ARBA" id="ARBA00023242"/>
    </source>
</evidence>
<evidence type="ECO:0000256" key="3">
    <source>
        <dbReference type="ARBA" id="ARBA00023125"/>
    </source>
</evidence>
<evidence type="ECO:0000256" key="6">
    <source>
        <dbReference type="SAM" id="MobiDB-lite"/>
    </source>
</evidence>
<name>A0A9Q1QTP8_9SOLA</name>
<dbReference type="GO" id="GO:0003700">
    <property type="term" value="F:DNA-binding transcription factor activity"/>
    <property type="evidence" value="ECO:0007669"/>
    <property type="project" value="InterPro"/>
</dbReference>
<sequence>MVDSRGNAVYLGAYDDEGTAAHAYDLAALKYWGSETILNFPLSTYEKEIIEMEGQSREEHIGSLRRKSSGFSRGVSKYRGVARHHHNGRWEARIGRVFGNKYLYLGTYGIVEKHWGGRMYIFTQLQKKHSTGKKIKRTIHSGKGFWKASQARKEIPKKHNLVKQTCESSFQLAKEEEKGDTEIGTKTSLVYYEGLKSSSGKKTSWLMSEYRFPEKLDTQPLFNETDHELTLCVIYYNDTKKGNDGQLAMLSESDPIPPQIPVNQNFDHSPYTFPIPNNPNYNYYHNTSPQENLYSCSSFDPNCAPLRQYKPLINRVAASLGEECSVEQNYTDGATTSTMNPSFPQLSNRGMENLDIFSSIPQNFDIHEFDPSMSKHINGDNFDFTWDEEIGHIPNSNVDYVDQNKLDSYVAPTSQDDQSSQDHQQLKMKKIKV</sequence>
<keyword evidence="2" id="KW-0805">Transcription regulation</keyword>
<dbReference type="PROSITE" id="PS51032">
    <property type="entry name" value="AP2_ERF"/>
    <property type="match status" value="2"/>
</dbReference>
<organism evidence="9 10">
    <name type="scientific">Anisodus acutangulus</name>
    <dbReference type="NCBI Taxonomy" id="402998"/>
    <lineage>
        <taxon>Eukaryota</taxon>
        <taxon>Viridiplantae</taxon>
        <taxon>Streptophyta</taxon>
        <taxon>Embryophyta</taxon>
        <taxon>Tracheophyta</taxon>
        <taxon>Spermatophyta</taxon>
        <taxon>Magnoliopsida</taxon>
        <taxon>eudicotyledons</taxon>
        <taxon>Gunneridae</taxon>
        <taxon>Pentapetalae</taxon>
        <taxon>asterids</taxon>
        <taxon>lamiids</taxon>
        <taxon>Solanales</taxon>
        <taxon>Solanaceae</taxon>
        <taxon>Solanoideae</taxon>
        <taxon>Hyoscyameae</taxon>
        <taxon>Anisodus</taxon>
    </lineage>
</organism>
<dbReference type="InterPro" id="IPR016177">
    <property type="entry name" value="DNA-bd_dom_sf"/>
</dbReference>
<dbReference type="PANTHER" id="PTHR32467">
    <property type="entry name" value="AP2-LIKE ETHYLENE-RESPONSIVE TRANSCRIPTION FACTOR"/>
    <property type="match status" value="1"/>
</dbReference>
<keyword evidence="10" id="KW-1185">Reference proteome</keyword>
<proteinExistence type="predicted"/>
<evidence type="ECO:0000313" key="10">
    <source>
        <dbReference type="Proteomes" id="UP001152561"/>
    </source>
</evidence>
<feature type="domain" description="NAC" evidence="7">
    <location>
        <begin position="67"/>
        <end position="237"/>
    </location>
</feature>
<dbReference type="EMBL" id="JAJAGQ010000023">
    <property type="protein sequence ID" value="KAJ8528104.1"/>
    <property type="molecule type" value="Genomic_DNA"/>
</dbReference>
<dbReference type="Gene3D" id="2.170.150.80">
    <property type="entry name" value="NAC domain"/>
    <property type="match status" value="1"/>
</dbReference>
<dbReference type="InterPro" id="IPR036955">
    <property type="entry name" value="AP2/ERF_dom_sf"/>
</dbReference>
<dbReference type="OrthoDB" id="1305675at2759"/>
<dbReference type="SMART" id="SM00380">
    <property type="entry name" value="AP2"/>
    <property type="match status" value="2"/>
</dbReference>
<dbReference type="SUPFAM" id="SSF54171">
    <property type="entry name" value="DNA-binding domain"/>
    <property type="match status" value="2"/>
</dbReference>
<dbReference type="PANTHER" id="PTHR32467:SF247">
    <property type="entry name" value="AP2_ERF DOMAIN-CONTAINING PROTEIN"/>
    <property type="match status" value="1"/>
</dbReference>
<evidence type="ECO:0000259" key="8">
    <source>
        <dbReference type="PROSITE" id="PS51032"/>
    </source>
</evidence>